<reference evidence="2 3" key="1">
    <citation type="submission" date="2018-11" db="EMBL/GenBank/DDBJ databases">
        <title>YIM 102482-1 draft genome.</title>
        <authorList>
            <person name="Li G."/>
            <person name="Jiang Y."/>
        </authorList>
    </citation>
    <scope>NUCLEOTIDE SEQUENCE [LARGE SCALE GENOMIC DNA]</scope>
    <source>
        <strain evidence="2 3">YIM 102482-1</strain>
    </source>
</reference>
<proteinExistence type="predicted"/>
<dbReference type="EMBL" id="RQVS01000004">
    <property type="protein sequence ID" value="RRJ87631.1"/>
    <property type="molecule type" value="Genomic_DNA"/>
</dbReference>
<protein>
    <submittedName>
        <fullName evidence="2">ABC transporter permease</fullName>
    </submittedName>
</protein>
<dbReference type="Proteomes" id="UP000274391">
    <property type="component" value="Unassembled WGS sequence"/>
</dbReference>
<keyword evidence="1" id="KW-1133">Transmembrane helix</keyword>
<keyword evidence="3" id="KW-1185">Reference proteome</keyword>
<feature type="transmembrane region" description="Helical" evidence="1">
    <location>
        <begin position="44"/>
        <end position="63"/>
    </location>
</feature>
<dbReference type="AlphaFoldDB" id="A0A3P3VXV1"/>
<gene>
    <name evidence="2" type="ORF">EG850_04175</name>
</gene>
<feature type="transmembrane region" description="Helical" evidence="1">
    <location>
        <begin position="211"/>
        <end position="233"/>
    </location>
</feature>
<evidence type="ECO:0000313" key="2">
    <source>
        <dbReference type="EMBL" id="RRJ87631.1"/>
    </source>
</evidence>
<keyword evidence="1" id="KW-0472">Membrane</keyword>
<evidence type="ECO:0000256" key="1">
    <source>
        <dbReference type="SAM" id="Phobius"/>
    </source>
</evidence>
<evidence type="ECO:0000313" key="3">
    <source>
        <dbReference type="Proteomes" id="UP000274391"/>
    </source>
</evidence>
<keyword evidence="1" id="KW-0812">Transmembrane</keyword>
<name>A0A3P3VXV1_9MICO</name>
<feature type="transmembrane region" description="Helical" evidence="1">
    <location>
        <begin position="150"/>
        <end position="175"/>
    </location>
</feature>
<comment type="caution">
    <text evidence="2">The sequence shown here is derived from an EMBL/GenBank/DDBJ whole genome shotgun (WGS) entry which is preliminary data.</text>
</comment>
<feature type="transmembrane region" description="Helical" evidence="1">
    <location>
        <begin position="117"/>
        <end position="138"/>
    </location>
</feature>
<feature type="transmembrane region" description="Helical" evidence="1">
    <location>
        <begin position="84"/>
        <end position="111"/>
    </location>
</feature>
<organism evidence="2 3">
    <name type="scientific">Gulosibacter macacae</name>
    <dbReference type="NCBI Taxonomy" id="2488791"/>
    <lineage>
        <taxon>Bacteria</taxon>
        <taxon>Bacillati</taxon>
        <taxon>Actinomycetota</taxon>
        <taxon>Actinomycetes</taxon>
        <taxon>Micrococcales</taxon>
        <taxon>Microbacteriaceae</taxon>
        <taxon>Gulosibacter</taxon>
    </lineage>
</organism>
<accession>A0A3P3VXV1</accession>
<sequence length="240" mass="25521">MFTNIFFAIVLPLALYLIFGAMTPYADYDLLSGRGNISAQLMVSMATYGAITATVSLSGAAAVELQQGWGRQIGLTPFTQAGYVLTKLLVAISIAVLPIVAVFITGAVTAARVSEAWLWPVLGLTSLIGAVVFGLYGLMFGLLFRSESAVGAAAGLVVILMFAGNAFTPLSGFLFDMAPFTPVWGVMQLAMWPLTDGVSFTADNAQVQYQLWQPILNVVVWSAIFGALALWGARRHTGRA</sequence>
<dbReference type="OrthoDB" id="63188at2"/>